<dbReference type="PIRSF" id="PIRSF029730">
    <property type="entry name" value="UCP029730"/>
    <property type="match status" value="1"/>
</dbReference>
<protein>
    <submittedName>
        <fullName evidence="1">N-formylglutamate amidohydrolase</fullName>
    </submittedName>
</protein>
<organism evidence="1 2">
    <name type="scientific">Cypionkella sinensis</name>
    <dbReference type="NCBI Taxonomy" id="1756043"/>
    <lineage>
        <taxon>Bacteria</taxon>
        <taxon>Pseudomonadati</taxon>
        <taxon>Pseudomonadota</taxon>
        <taxon>Alphaproteobacteria</taxon>
        <taxon>Rhodobacterales</taxon>
        <taxon>Paracoccaceae</taxon>
        <taxon>Cypionkella</taxon>
    </lineage>
</organism>
<gene>
    <name evidence="1" type="ORF">ACFOGH_09425</name>
</gene>
<dbReference type="EMBL" id="JBHRTO010000001">
    <property type="protein sequence ID" value="MFC3181207.1"/>
    <property type="molecule type" value="Genomic_DNA"/>
</dbReference>
<dbReference type="RefSeq" id="WP_380072815.1">
    <property type="nucleotide sequence ID" value="NZ_JBHRTO010000001.1"/>
</dbReference>
<dbReference type="InterPro" id="IPR011227">
    <property type="entry name" value="UCP029730"/>
</dbReference>
<keyword evidence="2" id="KW-1185">Reference proteome</keyword>
<dbReference type="Pfam" id="PF05013">
    <property type="entry name" value="FGase"/>
    <property type="match status" value="1"/>
</dbReference>
<evidence type="ECO:0000313" key="2">
    <source>
        <dbReference type="Proteomes" id="UP001595547"/>
    </source>
</evidence>
<reference evidence="2" key="1">
    <citation type="journal article" date="2019" name="Int. J. Syst. Evol. Microbiol.">
        <title>The Global Catalogue of Microorganisms (GCM) 10K type strain sequencing project: providing services to taxonomists for standard genome sequencing and annotation.</title>
        <authorList>
            <consortium name="The Broad Institute Genomics Platform"/>
            <consortium name="The Broad Institute Genome Sequencing Center for Infectious Disease"/>
            <person name="Wu L."/>
            <person name="Ma J."/>
        </authorList>
    </citation>
    <scope>NUCLEOTIDE SEQUENCE [LARGE SCALE GENOMIC DNA]</scope>
    <source>
        <strain evidence="2">KCTC 52039</strain>
    </source>
</reference>
<dbReference type="Proteomes" id="UP001595547">
    <property type="component" value="Unassembled WGS sequence"/>
</dbReference>
<evidence type="ECO:0000313" key="1">
    <source>
        <dbReference type="EMBL" id="MFC3181207.1"/>
    </source>
</evidence>
<comment type="caution">
    <text evidence="1">The sequence shown here is derived from an EMBL/GenBank/DDBJ whole genome shotgun (WGS) entry which is preliminary data.</text>
</comment>
<accession>A0ABV7J375</accession>
<sequence length="272" mass="29069">MRAATPTKAPAKPKATSPAAKPFLPVIENEAATGRIVLVCEHASKQIPARWGDLGLSADQREAHIAWDPGALAVSRGLAQRLDAVLIHAPVSRLVYDCNRAPDMMGAMPARSEVHDIPGNAAIATAERLARTEAVYLPWATGLHGLIAKRIALGLNPVIVTIHSFTPVYHGKQRRVEFGVIHDADPHLSVAILNAAHKLTRLHAELNAPYSAADDVTHTLRVQATPYGLPNAMLEIRNDLIATPEAAAAMADQLAAVLNMGLVEIQRQAKAS</sequence>
<dbReference type="InterPro" id="IPR007709">
    <property type="entry name" value="N-FG_amidohydro"/>
</dbReference>
<dbReference type="SUPFAM" id="SSF53187">
    <property type="entry name" value="Zn-dependent exopeptidases"/>
    <property type="match status" value="1"/>
</dbReference>
<dbReference type="Gene3D" id="3.40.630.40">
    <property type="entry name" value="Zn-dependent exopeptidases"/>
    <property type="match status" value="1"/>
</dbReference>
<proteinExistence type="predicted"/>
<name>A0ABV7J375_9RHOB</name>